<keyword evidence="6" id="KW-1185">Reference proteome</keyword>
<name>A0AAE1GIX4_PETCI</name>
<dbReference type="InterPro" id="IPR011011">
    <property type="entry name" value="Znf_FYVE_PHD"/>
</dbReference>
<protein>
    <recommendedName>
        <fullName evidence="4">PHD-type domain-containing protein</fullName>
    </recommendedName>
</protein>
<sequence length="121" mass="13397">MEDKRGKETCMVCERRVSSDEEGLQCDGCQGWYHRECEEMDKNLYLQIGKHKGIAVIPQSLLYPHAPLPTYSGIVTCSCPGLATYASREWCVVARPTLTAVLLNSTFPALGTNLSKSSLLE</sequence>
<dbReference type="Gene3D" id="3.30.40.10">
    <property type="entry name" value="Zinc/RING finger domain, C3HC4 (zinc finger)"/>
    <property type="match status" value="1"/>
</dbReference>
<reference evidence="5" key="1">
    <citation type="submission" date="2023-10" db="EMBL/GenBank/DDBJ databases">
        <title>Genome assemblies of two species of porcelain crab, Petrolisthes cinctipes and Petrolisthes manimaculis (Anomura: Porcellanidae).</title>
        <authorList>
            <person name="Angst P."/>
        </authorList>
    </citation>
    <scope>NUCLEOTIDE SEQUENCE</scope>
    <source>
        <strain evidence="5">PB745_01</strain>
        <tissue evidence="5">Gill</tissue>
    </source>
</reference>
<evidence type="ECO:0000256" key="1">
    <source>
        <dbReference type="ARBA" id="ARBA00022723"/>
    </source>
</evidence>
<dbReference type="EMBL" id="JAWQEG010000249">
    <property type="protein sequence ID" value="KAK3892681.1"/>
    <property type="molecule type" value="Genomic_DNA"/>
</dbReference>
<dbReference type="GO" id="GO:0008270">
    <property type="term" value="F:zinc ion binding"/>
    <property type="evidence" value="ECO:0007669"/>
    <property type="project" value="UniProtKB-KW"/>
</dbReference>
<evidence type="ECO:0000256" key="3">
    <source>
        <dbReference type="ARBA" id="ARBA00022833"/>
    </source>
</evidence>
<keyword evidence="2" id="KW-0863">Zinc-finger</keyword>
<dbReference type="InterPro" id="IPR013083">
    <property type="entry name" value="Znf_RING/FYVE/PHD"/>
</dbReference>
<dbReference type="InterPro" id="IPR019787">
    <property type="entry name" value="Znf_PHD-finger"/>
</dbReference>
<keyword evidence="3" id="KW-0862">Zinc</keyword>
<evidence type="ECO:0000259" key="4">
    <source>
        <dbReference type="Pfam" id="PF00628"/>
    </source>
</evidence>
<evidence type="ECO:0000313" key="6">
    <source>
        <dbReference type="Proteomes" id="UP001286313"/>
    </source>
</evidence>
<evidence type="ECO:0000256" key="2">
    <source>
        <dbReference type="ARBA" id="ARBA00022771"/>
    </source>
</evidence>
<keyword evidence="1" id="KW-0479">Metal-binding</keyword>
<dbReference type="Pfam" id="PF00628">
    <property type="entry name" value="PHD"/>
    <property type="match status" value="1"/>
</dbReference>
<proteinExistence type="predicted"/>
<evidence type="ECO:0000313" key="5">
    <source>
        <dbReference type="EMBL" id="KAK3892681.1"/>
    </source>
</evidence>
<gene>
    <name evidence="5" type="ORF">Pcinc_003473</name>
</gene>
<comment type="caution">
    <text evidence="5">The sequence shown here is derived from an EMBL/GenBank/DDBJ whole genome shotgun (WGS) entry which is preliminary data.</text>
</comment>
<dbReference type="AlphaFoldDB" id="A0AAE1GIX4"/>
<dbReference type="SUPFAM" id="SSF57903">
    <property type="entry name" value="FYVE/PHD zinc finger"/>
    <property type="match status" value="1"/>
</dbReference>
<organism evidence="5 6">
    <name type="scientific">Petrolisthes cinctipes</name>
    <name type="common">Flat porcelain crab</name>
    <dbReference type="NCBI Taxonomy" id="88211"/>
    <lineage>
        <taxon>Eukaryota</taxon>
        <taxon>Metazoa</taxon>
        <taxon>Ecdysozoa</taxon>
        <taxon>Arthropoda</taxon>
        <taxon>Crustacea</taxon>
        <taxon>Multicrustacea</taxon>
        <taxon>Malacostraca</taxon>
        <taxon>Eumalacostraca</taxon>
        <taxon>Eucarida</taxon>
        <taxon>Decapoda</taxon>
        <taxon>Pleocyemata</taxon>
        <taxon>Anomura</taxon>
        <taxon>Galatheoidea</taxon>
        <taxon>Porcellanidae</taxon>
        <taxon>Petrolisthes</taxon>
    </lineage>
</organism>
<accession>A0AAE1GIX4</accession>
<dbReference type="Proteomes" id="UP001286313">
    <property type="component" value="Unassembled WGS sequence"/>
</dbReference>
<feature type="domain" description="PHD-type" evidence="4">
    <location>
        <begin position="10"/>
        <end position="43"/>
    </location>
</feature>